<dbReference type="GO" id="GO:0008270">
    <property type="term" value="F:zinc ion binding"/>
    <property type="evidence" value="ECO:0007669"/>
    <property type="project" value="UniProtKB-KW"/>
</dbReference>
<keyword evidence="8 10" id="KW-0862">Zinc</keyword>
<dbReference type="GO" id="GO:0043161">
    <property type="term" value="P:proteasome-mediated ubiquitin-dependent protein catabolic process"/>
    <property type="evidence" value="ECO:0007669"/>
    <property type="project" value="TreeGrafter"/>
</dbReference>
<keyword evidence="7 10" id="KW-0833">Ubl conjugation pathway</keyword>
<dbReference type="Pfam" id="PF21362">
    <property type="entry name" value="Sina_RING"/>
    <property type="match status" value="1"/>
</dbReference>
<dbReference type="InterPro" id="IPR008974">
    <property type="entry name" value="TRAF-like"/>
</dbReference>
<dbReference type="SUPFAM" id="SSF49599">
    <property type="entry name" value="TRAF domain-like"/>
    <property type="match status" value="1"/>
</dbReference>
<feature type="region of interest" description="Disordered" evidence="11">
    <location>
        <begin position="258"/>
        <end position="281"/>
    </location>
</feature>
<dbReference type="InterPro" id="IPR004162">
    <property type="entry name" value="SINA-like_animal"/>
</dbReference>
<dbReference type="InterPro" id="IPR013083">
    <property type="entry name" value="Znf_RING/FYVE/PHD"/>
</dbReference>
<comment type="pathway">
    <text evidence="2 10">Protein modification; protein ubiquitination.</text>
</comment>
<evidence type="ECO:0000256" key="2">
    <source>
        <dbReference type="ARBA" id="ARBA00004906"/>
    </source>
</evidence>
<comment type="caution">
    <text evidence="13">The sequence shown here is derived from an EMBL/GenBank/DDBJ whole genome shotgun (WGS) entry which is preliminary data.</text>
</comment>
<dbReference type="InterPro" id="IPR049548">
    <property type="entry name" value="Sina-like_RING"/>
</dbReference>
<evidence type="ECO:0000256" key="5">
    <source>
        <dbReference type="ARBA" id="ARBA00022723"/>
    </source>
</evidence>
<keyword evidence="14" id="KW-1185">Reference proteome</keyword>
<protein>
    <recommendedName>
        <fullName evidence="10">E3 ubiquitin-protein ligase</fullName>
        <ecNumber evidence="10">2.3.2.27</ecNumber>
    </recommendedName>
</protein>
<evidence type="ECO:0000256" key="3">
    <source>
        <dbReference type="ARBA" id="ARBA00009119"/>
    </source>
</evidence>
<dbReference type="AlphaFoldDB" id="A0AAV8WFU8"/>
<comment type="domain">
    <text evidence="10">The SBD domain (substrate-binding domain) mediates the interaction with substrate proteins. It is related to the TRAF family.</text>
</comment>
<evidence type="ECO:0000313" key="14">
    <source>
        <dbReference type="Proteomes" id="UP001159042"/>
    </source>
</evidence>
<evidence type="ECO:0000256" key="7">
    <source>
        <dbReference type="ARBA" id="ARBA00022786"/>
    </source>
</evidence>
<keyword evidence="6 9" id="KW-0863">Zinc-finger</keyword>
<dbReference type="GO" id="GO:0031624">
    <property type="term" value="F:ubiquitin conjugating enzyme binding"/>
    <property type="evidence" value="ECO:0007669"/>
    <property type="project" value="TreeGrafter"/>
</dbReference>
<keyword evidence="4" id="KW-0808">Transferase</keyword>
<dbReference type="Proteomes" id="UP001159042">
    <property type="component" value="Unassembled WGS sequence"/>
</dbReference>
<dbReference type="EC" id="2.3.2.27" evidence="10"/>
<dbReference type="Pfam" id="PF03145">
    <property type="entry name" value="Sina_TRAF"/>
    <property type="match status" value="1"/>
</dbReference>
<dbReference type="PANTHER" id="PTHR45877">
    <property type="entry name" value="E3 UBIQUITIN-PROTEIN LIGASE SIAH2"/>
    <property type="match status" value="1"/>
</dbReference>
<comment type="function">
    <text evidence="10">E3 ubiquitin-protein ligase that mediates ubiquitination and subsequent proteasomal degradation of target proteins. E3 ubiquitin ligases accept ubiquitin from an E2 ubiquitin-conjugating enzyme in the form of a thioester and then directly transfers the ubiquitin to targeted substrates.</text>
</comment>
<dbReference type="GO" id="GO:0061630">
    <property type="term" value="F:ubiquitin protein ligase activity"/>
    <property type="evidence" value="ECO:0007669"/>
    <property type="project" value="UniProtKB-EC"/>
</dbReference>
<sequence length="281" mass="32236">MENTCYTDLLLELECPICTNYMAPPISQCATGHSICEECRGKLSNCALCKGVFTESRNIALERLAVKVRYPCINKNSGCNLKLAYNERRLHESNCAFKGYRCAMENCFWIGRLEDIPLHWISKENITKPCGTNNFCRTKMISGSYYVNLVIAFDKLFWFKCKLSNKKVYWAVQYIGNSTEAENYYYELDIFKSNRTKNKILISNYCQPVDIEDSLIFSDACISLPLNMVTPFLCNDQTLEYHMRVNTVNKKSEQCKAISGTKKQEKSKKVVGPKEVGPNKK</sequence>
<organism evidence="13 14">
    <name type="scientific">Exocentrus adspersus</name>
    <dbReference type="NCBI Taxonomy" id="1586481"/>
    <lineage>
        <taxon>Eukaryota</taxon>
        <taxon>Metazoa</taxon>
        <taxon>Ecdysozoa</taxon>
        <taxon>Arthropoda</taxon>
        <taxon>Hexapoda</taxon>
        <taxon>Insecta</taxon>
        <taxon>Pterygota</taxon>
        <taxon>Neoptera</taxon>
        <taxon>Endopterygota</taxon>
        <taxon>Coleoptera</taxon>
        <taxon>Polyphaga</taxon>
        <taxon>Cucujiformia</taxon>
        <taxon>Chrysomeloidea</taxon>
        <taxon>Cerambycidae</taxon>
        <taxon>Lamiinae</taxon>
        <taxon>Acanthocinini</taxon>
        <taxon>Exocentrus</taxon>
    </lineage>
</organism>
<comment type="catalytic activity">
    <reaction evidence="1 10">
        <text>S-ubiquitinyl-[E2 ubiquitin-conjugating enzyme]-L-cysteine + [acceptor protein]-L-lysine = [E2 ubiquitin-conjugating enzyme]-L-cysteine + N(6)-ubiquitinyl-[acceptor protein]-L-lysine.</text>
        <dbReference type="EC" id="2.3.2.27"/>
    </reaction>
</comment>
<evidence type="ECO:0000256" key="10">
    <source>
        <dbReference type="RuleBase" id="RU201113"/>
    </source>
</evidence>
<dbReference type="Gene3D" id="2.60.210.10">
    <property type="entry name" value="Apoptosis, Tumor Necrosis Factor Receptor Associated Protein 2, Chain A"/>
    <property type="match status" value="1"/>
</dbReference>
<dbReference type="Pfam" id="PF21361">
    <property type="entry name" value="Sina_ZnF"/>
    <property type="match status" value="1"/>
</dbReference>
<evidence type="ECO:0000256" key="8">
    <source>
        <dbReference type="ARBA" id="ARBA00022833"/>
    </source>
</evidence>
<evidence type="ECO:0000256" key="1">
    <source>
        <dbReference type="ARBA" id="ARBA00000900"/>
    </source>
</evidence>
<comment type="similarity">
    <text evidence="3 10">Belongs to the SINA (Seven in absentia) family.</text>
</comment>
<name>A0AAV8WFU8_9CUCU</name>
<dbReference type="PROSITE" id="PS51081">
    <property type="entry name" value="ZF_SIAH"/>
    <property type="match status" value="1"/>
</dbReference>
<evidence type="ECO:0000256" key="4">
    <source>
        <dbReference type="ARBA" id="ARBA00022679"/>
    </source>
</evidence>
<evidence type="ECO:0000256" key="6">
    <source>
        <dbReference type="ARBA" id="ARBA00022771"/>
    </source>
</evidence>
<evidence type="ECO:0000256" key="11">
    <source>
        <dbReference type="SAM" id="MobiDB-lite"/>
    </source>
</evidence>
<evidence type="ECO:0000313" key="13">
    <source>
        <dbReference type="EMBL" id="KAJ8925303.1"/>
    </source>
</evidence>
<feature type="domain" description="SIAH-type" evidence="12">
    <location>
        <begin position="67"/>
        <end position="125"/>
    </location>
</feature>
<dbReference type="GO" id="GO:0005737">
    <property type="term" value="C:cytoplasm"/>
    <property type="evidence" value="ECO:0007669"/>
    <property type="project" value="InterPro"/>
</dbReference>
<dbReference type="SUPFAM" id="SSF57850">
    <property type="entry name" value="RING/U-box"/>
    <property type="match status" value="1"/>
</dbReference>
<evidence type="ECO:0000256" key="9">
    <source>
        <dbReference type="PROSITE-ProRule" id="PRU00455"/>
    </source>
</evidence>
<proteinExistence type="inferred from homology"/>
<reference evidence="13 14" key="1">
    <citation type="journal article" date="2023" name="Insect Mol. Biol.">
        <title>Genome sequencing provides insights into the evolution of gene families encoding plant cell wall-degrading enzymes in longhorned beetles.</title>
        <authorList>
            <person name="Shin N.R."/>
            <person name="Okamura Y."/>
            <person name="Kirsch R."/>
            <person name="Pauchet Y."/>
        </authorList>
    </citation>
    <scope>NUCLEOTIDE SEQUENCE [LARGE SCALE GENOMIC DNA]</scope>
    <source>
        <strain evidence="13">EAD_L_NR</strain>
    </source>
</reference>
<gene>
    <name evidence="13" type="ORF">NQ315_009133</name>
</gene>
<comment type="domain">
    <text evidence="10">The RING-type zinc finger domain is essential for ubiquitin ligase activity.</text>
</comment>
<dbReference type="InterPro" id="IPR018121">
    <property type="entry name" value="7-in-absentia-prot_TRAF-dom"/>
</dbReference>
<dbReference type="Gene3D" id="3.30.40.10">
    <property type="entry name" value="Zinc/RING finger domain, C3HC4 (zinc finger)"/>
    <property type="match status" value="2"/>
</dbReference>
<dbReference type="PANTHER" id="PTHR45877:SF2">
    <property type="entry name" value="E3 UBIQUITIN-PROTEIN LIGASE SINA-RELATED"/>
    <property type="match status" value="1"/>
</dbReference>
<evidence type="ECO:0000259" key="12">
    <source>
        <dbReference type="PROSITE" id="PS51081"/>
    </source>
</evidence>
<dbReference type="EMBL" id="JANEYG010000001">
    <property type="protein sequence ID" value="KAJ8925303.1"/>
    <property type="molecule type" value="Genomic_DNA"/>
</dbReference>
<dbReference type="InterPro" id="IPR013010">
    <property type="entry name" value="Znf_SIAH"/>
</dbReference>
<keyword evidence="5 10" id="KW-0479">Metal-binding</keyword>
<dbReference type="FunFam" id="3.30.40.10:FF:000041">
    <property type="entry name" value="E3 ubiquitin-protein ligase SINAT3"/>
    <property type="match status" value="1"/>
</dbReference>
<accession>A0AAV8WFU8</accession>